<feature type="compositionally biased region" description="Basic and acidic residues" evidence="2">
    <location>
        <begin position="394"/>
        <end position="403"/>
    </location>
</feature>
<dbReference type="Proteomes" id="UP000019376">
    <property type="component" value="Unassembled WGS sequence"/>
</dbReference>
<keyword evidence="3" id="KW-0472">Membrane</keyword>
<keyword evidence="6" id="KW-1185">Reference proteome</keyword>
<dbReference type="AlphaFoldDB" id="S8AW04"/>
<keyword evidence="1" id="KW-0862">Zinc</keyword>
<feature type="region of interest" description="Disordered" evidence="2">
    <location>
        <begin position="115"/>
        <end position="169"/>
    </location>
</feature>
<feature type="compositionally biased region" description="Polar residues" evidence="2">
    <location>
        <begin position="150"/>
        <end position="169"/>
    </location>
</feature>
<sequence length="432" mass="46742">MASNSTTTGPPAATTTASSDSGGSGPTSSPLLFFVALGFGVVFTNLWIIVGVKYCFRYNQRNRQLRNEETGEPIDLTNMPRAHRRRREKKLMTMDEVNERFPLVKYKVWRSSRANQGLPTEGGITAPNTRPQSLRDEEVDPMPAPVLNPTPVTSLSAEDQRQPSSQLTTISHKTQVDASTRPVDGTTEIVTAFPADQNAGVGASQEKWQHSMVGETHGIEEDEEDGDQIRKAVPAELLPNPGDSCAICLDIIEDDDDIRGLTCGHAFHASCVDPWLTSRRACCPLCKADYYTPKPRPQQADGFPVPASGRRTMSTRLDALARPPRAAWPADSSNRFRSQMTFTGRLFPSVFRGPQSEAVDGSNPGPAAAAVDGATSTGSPSPRRNWTRFLPGRAADRSTHRPATDPSTAAPASNAPAGQHQERTPSQLEAGV</sequence>
<evidence type="ECO:0000259" key="4">
    <source>
        <dbReference type="PROSITE" id="PS50089"/>
    </source>
</evidence>
<dbReference type="EMBL" id="KB644408">
    <property type="protein sequence ID" value="EPS26057.1"/>
    <property type="molecule type" value="Genomic_DNA"/>
</dbReference>
<dbReference type="SUPFAM" id="SSF57850">
    <property type="entry name" value="RING/U-box"/>
    <property type="match status" value="1"/>
</dbReference>
<organism evidence="5 6">
    <name type="scientific">Penicillium oxalicum (strain 114-2 / CGMCC 5302)</name>
    <name type="common">Penicillium decumbens</name>
    <dbReference type="NCBI Taxonomy" id="933388"/>
    <lineage>
        <taxon>Eukaryota</taxon>
        <taxon>Fungi</taxon>
        <taxon>Dikarya</taxon>
        <taxon>Ascomycota</taxon>
        <taxon>Pezizomycotina</taxon>
        <taxon>Eurotiomycetes</taxon>
        <taxon>Eurotiomycetidae</taxon>
        <taxon>Eurotiales</taxon>
        <taxon>Aspergillaceae</taxon>
        <taxon>Penicillium</taxon>
    </lineage>
</organism>
<dbReference type="OrthoDB" id="8062037at2759"/>
<dbReference type="GO" id="GO:0005737">
    <property type="term" value="C:cytoplasm"/>
    <property type="evidence" value="ECO:0007669"/>
    <property type="project" value="TreeGrafter"/>
</dbReference>
<gene>
    <name evidence="5" type="ORF">PDE_00993</name>
</gene>
<evidence type="ECO:0000313" key="5">
    <source>
        <dbReference type="EMBL" id="EPS26057.1"/>
    </source>
</evidence>
<proteinExistence type="predicted"/>
<dbReference type="PANTHER" id="PTHR22765">
    <property type="entry name" value="RING FINGER AND PROTEASE ASSOCIATED DOMAIN-CONTAINING"/>
    <property type="match status" value="1"/>
</dbReference>
<protein>
    <recommendedName>
        <fullName evidence="4">RING-type domain-containing protein</fullName>
    </recommendedName>
</protein>
<evidence type="ECO:0000256" key="3">
    <source>
        <dbReference type="SAM" id="Phobius"/>
    </source>
</evidence>
<dbReference type="Gene3D" id="3.30.40.10">
    <property type="entry name" value="Zinc/RING finger domain, C3HC4 (zinc finger)"/>
    <property type="match status" value="1"/>
</dbReference>
<dbReference type="PANTHER" id="PTHR22765:SF434">
    <property type="entry name" value="GB|AAD18119.1-RELATED"/>
    <property type="match status" value="1"/>
</dbReference>
<evidence type="ECO:0000256" key="1">
    <source>
        <dbReference type="PROSITE-ProRule" id="PRU00175"/>
    </source>
</evidence>
<dbReference type="SMART" id="SM00184">
    <property type="entry name" value="RING"/>
    <property type="match status" value="1"/>
</dbReference>
<feature type="region of interest" description="Disordered" evidence="2">
    <location>
        <begin position="1"/>
        <end position="25"/>
    </location>
</feature>
<dbReference type="CDD" id="cd16473">
    <property type="entry name" value="RING-H2_RNF103"/>
    <property type="match status" value="1"/>
</dbReference>
<dbReference type="Pfam" id="PF13639">
    <property type="entry name" value="zf-RING_2"/>
    <property type="match status" value="1"/>
</dbReference>
<keyword evidence="1" id="KW-0479">Metal-binding</keyword>
<dbReference type="GO" id="GO:0006511">
    <property type="term" value="P:ubiquitin-dependent protein catabolic process"/>
    <property type="evidence" value="ECO:0007669"/>
    <property type="project" value="TreeGrafter"/>
</dbReference>
<dbReference type="FunFam" id="3.30.40.10:FF:000539">
    <property type="entry name" value="Ring finger domain protein"/>
    <property type="match status" value="1"/>
</dbReference>
<feature type="transmembrane region" description="Helical" evidence="3">
    <location>
        <begin position="31"/>
        <end position="56"/>
    </location>
</feature>
<feature type="region of interest" description="Disordered" evidence="2">
    <location>
        <begin position="353"/>
        <end position="432"/>
    </location>
</feature>
<feature type="compositionally biased region" description="Low complexity" evidence="2">
    <location>
        <begin position="404"/>
        <end position="417"/>
    </location>
</feature>
<feature type="compositionally biased region" description="Polar residues" evidence="2">
    <location>
        <begin position="374"/>
        <end position="384"/>
    </location>
</feature>
<dbReference type="GO" id="GO:0061630">
    <property type="term" value="F:ubiquitin protein ligase activity"/>
    <property type="evidence" value="ECO:0007669"/>
    <property type="project" value="TreeGrafter"/>
</dbReference>
<dbReference type="InterPro" id="IPR001841">
    <property type="entry name" value="Znf_RING"/>
</dbReference>
<keyword evidence="1" id="KW-0863">Zinc-finger</keyword>
<feature type="domain" description="RING-type" evidence="4">
    <location>
        <begin position="245"/>
        <end position="287"/>
    </location>
</feature>
<dbReference type="eggNOG" id="KOG4628">
    <property type="taxonomic scope" value="Eukaryota"/>
</dbReference>
<dbReference type="PROSITE" id="PS50089">
    <property type="entry name" value="ZF_RING_2"/>
    <property type="match status" value="1"/>
</dbReference>
<dbReference type="STRING" id="933388.S8AW04"/>
<dbReference type="HOGENOM" id="CLU_031409_1_0_1"/>
<reference evidence="5 6" key="1">
    <citation type="journal article" date="2013" name="PLoS ONE">
        <title>Genomic and secretomic analyses reveal unique features of the lignocellulolytic enzyme system of Penicillium decumbens.</title>
        <authorList>
            <person name="Liu G."/>
            <person name="Zhang L."/>
            <person name="Wei X."/>
            <person name="Zou G."/>
            <person name="Qin Y."/>
            <person name="Ma L."/>
            <person name="Li J."/>
            <person name="Zheng H."/>
            <person name="Wang S."/>
            <person name="Wang C."/>
            <person name="Xun L."/>
            <person name="Zhao G.-P."/>
            <person name="Zhou Z."/>
            <person name="Qu Y."/>
        </authorList>
    </citation>
    <scope>NUCLEOTIDE SEQUENCE [LARGE SCALE GENOMIC DNA]</scope>
    <source>
        <strain evidence="6">114-2 / CGMCC 5302</strain>
    </source>
</reference>
<keyword evidence="3" id="KW-1133">Transmembrane helix</keyword>
<keyword evidence="3" id="KW-0812">Transmembrane</keyword>
<accession>S8AW04</accession>
<dbReference type="GO" id="GO:0008270">
    <property type="term" value="F:zinc ion binding"/>
    <property type="evidence" value="ECO:0007669"/>
    <property type="project" value="UniProtKB-KW"/>
</dbReference>
<dbReference type="InterPro" id="IPR051826">
    <property type="entry name" value="E3_ubiquitin-ligase_domain"/>
</dbReference>
<evidence type="ECO:0000256" key="2">
    <source>
        <dbReference type="SAM" id="MobiDB-lite"/>
    </source>
</evidence>
<name>S8AW04_PENO1</name>
<evidence type="ECO:0000313" key="6">
    <source>
        <dbReference type="Proteomes" id="UP000019376"/>
    </source>
</evidence>
<dbReference type="PhylomeDB" id="S8AW04"/>
<dbReference type="InterPro" id="IPR013083">
    <property type="entry name" value="Znf_RING/FYVE/PHD"/>
</dbReference>